<name>A0A835XXQ5_9CHLO</name>
<gene>
    <name evidence="2" type="ORF">HYH03_009892</name>
</gene>
<dbReference type="Proteomes" id="UP000612055">
    <property type="component" value="Unassembled WGS sequence"/>
</dbReference>
<feature type="compositionally biased region" description="Polar residues" evidence="1">
    <location>
        <begin position="75"/>
        <end position="85"/>
    </location>
</feature>
<dbReference type="OrthoDB" id="547814at2759"/>
<evidence type="ECO:0000313" key="3">
    <source>
        <dbReference type="Proteomes" id="UP000612055"/>
    </source>
</evidence>
<organism evidence="2 3">
    <name type="scientific">Edaphochlamys debaryana</name>
    <dbReference type="NCBI Taxonomy" id="47281"/>
    <lineage>
        <taxon>Eukaryota</taxon>
        <taxon>Viridiplantae</taxon>
        <taxon>Chlorophyta</taxon>
        <taxon>core chlorophytes</taxon>
        <taxon>Chlorophyceae</taxon>
        <taxon>CS clade</taxon>
        <taxon>Chlamydomonadales</taxon>
        <taxon>Chlamydomonadales incertae sedis</taxon>
        <taxon>Edaphochlamys</taxon>
    </lineage>
</organism>
<dbReference type="CDD" id="cd00043">
    <property type="entry name" value="CYCLIN_SF"/>
    <property type="match status" value="1"/>
</dbReference>
<accession>A0A835XXQ5</accession>
<keyword evidence="3" id="KW-1185">Reference proteome</keyword>
<comment type="caution">
    <text evidence="2">The sequence shown here is derived from an EMBL/GenBank/DDBJ whole genome shotgun (WGS) entry which is preliminary data.</text>
</comment>
<dbReference type="EMBL" id="JAEHOE010000050">
    <property type="protein sequence ID" value="KAG2491729.1"/>
    <property type="molecule type" value="Genomic_DNA"/>
</dbReference>
<dbReference type="AlphaFoldDB" id="A0A835XXQ5"/>
<sequence>MPLLRDASSVFERCSSATSSAGGLRGGLHASEATGYLTCGVGPYGSCPWPAAPRPRTSDSLEAAEQAGPAADVTRGSSSGYLSDVPSSRSAAKIVHCTPWRSAAPASAVSSAYLQTQPPARSAYNVPTVFCSGPFLVPCGDSFAAQATAQAQAQLAHSQAQAQLAHAQAQAQLAHAQAQAQLALALALTAGPRVAFGMTQAQLAQPLAAVAQPLAQLAGGFVALPCPCPHTARSSVVAAPAQPPTHSMLTCHAAPAAGGACACASCRGPLGPRSEPLGSLLLLRSQSASHQRLQPAAPLGLALAVPFPFGPVASLQPSWIQAMPTGLPLAQPQPQALALALAADPSAAGLCRPAASAALLPRTSGRRRPASEMLDGGLLPAAASAGTSLSRLGRPAQTQAQACAAGPLVAAPQRPLFGGSLGGAEEWIAQCSLALGLAEPDTLRLALHCWRRVAPLRGLPAGGSGGGRSLYAAACLWVAVKLEEKRRSAPGGGVIAALAGTSGTELCAAELTVMGWLQWRPYEGYRLDESHLLVYM</sequence>
<proteinExistence type="predicted"/>
<feature type="region of interest" description="Disordered" evidence="1">
    <location>
        <begin position="52"/>
        <end position="85"/>
    </location>
</feature>
<dbReference type="InterPro" id="IPR036915">
    <property type="entry name" value="Cyclin-like_sf"/>
</dbReference>
<evidence type="ECO:0000256" key="1">
    <source>
        <dbReference type="SAM" id="MobiDB-lite"/>
    </source>
</evidence>
<dbReference type="SUPFAM" id="SSF47954">
    <property type="entry name" value="Cyclin-like"/>
    <property type="match status" value="1"/>
</dbReference>
<protein>
    <submittedName>
        <fullName evidence="2">Uncharacterized protein</fullName>
    </submittedName>
</protein>
<reference evidence="2" key="1">
    <citation type="journal article" date="2020" name="bioRxiv">
        <title>Comparative genomics of Chlamydomonas.</title>
        <authorList>
            <person name="Craig R.J."/>
            <person name="Hasan A.R."/>
            <person name="Ness R.W."/>
            <person name="Keightley P.D."/>
        </authorList>
    </citation>
    <scope>NUCLEOTIDE SEQUENCE</scope>
    <source>
        <strain evidence="2">CCAP 11/70</strain>
    </source>
</reference>
<evidence type="ECO:0000313" key="2">
    <source>
        <dbReference type="EMBL" id="KAG2491729.1"/>
    </source>
</evidence>